<proteinExistence type="predicted"/>
<evidence type="ECO:0000313" key="2">
    <source>
        <dbReference type="EMBL" id="MDA2807317.1"/>
    </source>
</evidence>
<keyword evidence="1" id="KW-0732">Signal</keyword>
<evidence type="ECO:0000256" key="1">
    <source>
        <dbReference type="SAM" id="SignalP"/>
    </source>
</evidence>
<sequence length="209" mass="23007">MAVPRAFTLRAVTAACAAAVTLPLAAAPAQADTLPPDELRRVTDAYVFDYALDDFTAVSAQRPHEPQLDWSNDGCSMSPDQPIGYDFKPGCVRHDFGYRNFKLQSRFTEANRLRIDNVFRDDLYGICDGDWVCRGVADIYYSAVRGFGGFASDLDDALEQGDVEEKTERFLATAEKAEDAGSAREAERLMAEFEQETGVDLDTESVPVG</sequence>
<dbReference type="InterPro" id="IPR015141">
    <property type="entry name" value="PLipase_A2_prok/fun"/>
</dbReference>
<feature type="signal peptide" evidence="1">
    <location>
        <begin position="1"/>
        <end position="31"/>
    </location>
</feature>
<comment type="caution">
    <text evidence="2">The sequence shown here is derived from an EMBL/GenBank/DDBJ whole genome shotgun (WGS) entry which is preliminary data.</text>
</comment>
<dbReference type="Gene3D" id="1.20.90.10">
    <property type="entry name" value="Phospholipase A2 domain"/>
    <property type="match status" value="1"/>
</dbReference>
<dbReference type="RefSeq" id="WP_270679946.1">
    <property type="nucleotide sequence ID" value="NZ_JAQFWP010000051.1"/>
</dbReference>
<organism evidence="2 3">
    <name type="scientific">Nocardiopsis suaedae</name>
    <dbReference type="NCBI Taxonomy" id="3018444"/>
    <lineage>
        <taxon>Bacteria</taxon>
        <taxon>Bacillati</taxon>
        <taxon>Actinomycetota</taxon>
        <taxon>Actinomycetes</taxon>
        <taxon>Streptosporangiales</taxon>
        <taxon>Nocardiopsidaceae</taxon>
        <taxon>Nocardiopsis</taxon>
    </lineage>
</organism>
<feature type="chain" id="PRO_5045485788" evidence="1">
    <location>
        <begin position="32"/>
        <end position="209"/>
    </location>
</feature>
<dbReference type="EMBL" id="JAQFWP010000051">
    <property type="protein sequence ID" value="MDA2807317.1"/>
    <property type="molecule type" value="Genomic_DNA"/>
</dbReference>
<name>A0ABT4TRL6_9ACTN</name>
<evidence type="ECO:0000313" key="3">
    <source>
        <dbReference type="Proteomes" id="UP001165685"/>
    </source>
</evidence>
<gene>
    <name evidence="2" type="ORF">O4U47_22615</name>
</gene>
<protein>
    <submittedName>
        <fullName evidence="2">Phospholipase</fullName>
    </submittedName>
</protein>
<dbReference type="Pfam" id="PF09056">
    <property type="entry name" value="Phospholip_A2_3"/>
    <property type="match status" value="1"/>
</dbReference>
<dbReference type="InterPro" id="IPR036444">
    <property type="entry name" value="PLipase_A2_dom_sf"/>
</dbReference>
<keyword evidence="3" id="KW-1185">Reference proteome</keyword>
<reference evidence="2" key="1">
    <citation type="submission" date="2023-01" db="EMBL/GenBank/DDBJ databases">
        <title>Draft genome sequence of Nocardiopsis sp. LSu2-4 isolated from halophytes.</title>
        <authorList>
            <person name="Duangmal K."/>
            <person name="Chantavorakit T."/>
        </authorList>
    </citation>
    <scope>NUCLEOTIDE SEQUENCE</scope>
    <source>
        <strain evidence="2">LSu2-4</strain>
    </source>
</reference>
<dbReference type="SUPFAM" id="SSF48619">
    <property type="entry name" value="Phospholipase A2, PLA2"/>
    <property type="match status" value="1"/>
</dbReference>
<accession>A0ABT4TRL6</accession>
<dbReference type="Proteomes" id="UP001165685">
    <property type="component" value="Unassembled WGS sequence"/>
</dbReference>